<dbReference type="OrthoDB" id="30374at2157"/>
<dbReference type="Proteomes" id="UP000257123">
    <property type="component" value="Unassembled WGS sequence"/>
</dbReference>
<evidence type="ECO:0008006" key="5">
    <source>
        <dbReference type="Google" id="ProtNLM"/>
    </source>
</evidence>
<sequence length="273" mass="29952">MRAHRAVIGAALAAIALIIITYAATLPDQRFRPLVGGIQYESYMVVLGSRYFIDRCTLGFPVAKASSPSTPFGYVSAKHCVGDWPWVDIYQPRGTDDQNHIGWPEARSNNPDAFVIRVKDTSWVSNQIVSLPSGYRFKIAGYLSNDVINGSDRNEVYQKTGRSTLTTAGYNLGLKKVMVNWDIKVVGVLDYNGVEPKKDDCKNTWVIAGQGDSGGPVFKTVGDMAYVAGIVLGGVGCCWNIRIWDGSTIRACDTLLYEPYDNIARALGVVGWR</sequence>
<dbReference type="EMBL" id="NMUF01000006">
    <property type="protein sequence ID" value="RFA99397.1"/>
    <property type="molecule type" value="Genomic_DNA"/>
</dbReference>
<evidence type="ECO:0000313" key="1">
    <source>
        <dbReference type="EMBL" id="RFA96075.1"/>
    </source>
</evidence>
<reference evidence="3 4" key="1">
    <citation type="submission" date="2017-07" db="EMBL/GenBank/DDBJ databases">
        <title>Draft genome sequence of aerobic hyperthermophilic archaea, Pyrobaculum aerophilum YKB31 and YKB32.</title>
        <authorList>
            <person name="Mochizuki T."/>
            <person name="Berliner A.J."/>
            <person name="Yoshida-Takashima Y."/>
            <person name="Takaki Y."/>
            <person name="Nunoura T."/>
            <person name="Takai K."/>
        </authorList>
    </citation>
    <scope>NUCLEOTIDE SEQUENCE [LARGE SCALE GENOMIC DNA]</scope>
    <source>
        <strain evidence="1 4">YKB31</strain>
        <strain evidence="2 3">YKB32</strain>
    </source>
</reference>
<dbReference type="InterPro" id="IPR009003">
    <property type="entry name" value="Peptidase_S1_PA"/>
</dbReference>
<gene>
    <name evidence="1" type="ORF">CGL51_05955</name>
    <name evidence="2" type="ORF">CGL52_03260</name>
</gene>
<dbReference type="Proteomes" id="UP000256877">
    <property type="component" value="Unassembled WGS sequence"/>
</dbReference>
<evidence type="ECO:0000313" key="3">
    <source>
        <dbReference type="Proteomes" id="UP000256877"/>
    </source>
</evidence>
<evidence type="ECO:0000313" key="4">
    <source>
        <dbReference type="Proteomes" id="UP000257123"/>
    </source>
</evidence>
<comment type="caution">
    <text evidence="2">The sequence shown here is derived from an EMBL/GenBank/DDBJ whole genome shotgun (WGS) entry which is preliminary data.</text>
</comment>
<protein>
    <recommendedName>
        <fullName evidence="5">Peptidase S1 domain-containing protein</fullName>
    </recommendedName>
</protein>
<organism evidence="2 3">
    <name type="scientific">Pyrobaculum aerophilum</name>
    <dbReference type="NCBI Taxonomy" id="13773"/>
    <lineage>
        <taxon>Archaea</taxon>
        <taxon>Thermoproteota</taxon>
        <taxon>Thermoprotei</taxon>
        <taxon>Thermoproteales</taxon>
        <taxon>Thermoproteaceae</taxon>
        <taxon>Pyrobaculum</taxon>
    </lineage>
</organism>
<dbReference type="SUPFAM" id="SSF50494">
    <property type="entry name" value="Trypsin-like serine proteases"/>
    <property type="match status" value="1"/>
</dbReference>
<dbReference type="RefSeq" id="WP_116421061.1">
    <property type="nucleotide sequence ID" value="NZ_NMUE01000015.1"/>
</dbReference>
<evidence type="ECO:0000313" key="2">
    <source>
        <dbReference type="EMBL" id="RFA99397.1"/>
    </source>
</evidence>
<dbReference type="Gene3D" id="2.40.10.10">
    <property type="entry name" value="Trypsin-like serine proteases"/>
    <property type="match status" value="2"/>
</dbReference>
<name>A0A371R5Q2_9CREN</name>
<dbReference type="InterPro" id="IPR043504">
    <property type="entry name" value="Peptidase_S1_PA_chymotrypsin"/>
</dbReference>
<accession>A0A371R5Q2</accession>
<dbReference type="EMBL" id="NMUE01000015">
    <property type="protein sequence ID" value="RFA96075.1"/>
    <property type="molecule type" value="Genomic_DNA"/>
</dbReference>
<proteinExistence type="predicted"/>
<dbReference type="AlphaFoldDB" id="A0A371R5Q2"/>